<reference evidence="2" key="2">
    <citation type="submission" date="2014-08" db="EMBL/GenBank/DDBJ databases">
        <title>Exploiting Issatchenkia orientalis SD108 for Succinic Acid Production.</title>
        <authorList>
            <person name="Xiao H."/>
            <person name="Shao Z."/>
            <person name="Jiang Y."/>
            <person name="Dole S."/>
            <person name="Zhao H."/>
        </authorList>
    </citation>
    <scope>NUCLEOTIDE SEQUENCE [LARGE SCALE GENOMIC DNA]</scope>
    <source>
        <strain evidence="2">SD108</strain>
    </source>
</reference>
<dbReference type="EMBL" id="JQFK01000058">
    <property type="protein sequence ID" value="KGK36672.1"/>
    <property type="molecule type" value="Genomic_DNA"/>
</dbReference>
<reference evidence="5" key="1">
    <citation type="journal article" date="2014" name="Microb. Cell Fact.">
        <title>Exploiting Issatchenkia orientalis SD108 for succinic acid production.</title>
        <authorList>
            <person name="Xiao H."/>
            <person name="Shao Z."/>
            <person name="Jiang Y."/>
            <person name="Dole S."/>
            <person name="Zhao H."/>
        </authorList>
    </citation>
    <scope>NUCLEOTIDE SEQUENCE [LARGE SCALE GENOMIC DNA]</scope>
    <source>
        <strain evidence="5">SD108</strain>
    </source>
</reference>
<organism evidence="2 5">
    <name type="scientific">Pichia kudriavzevii</name>
    <name type="common">Yeast</name>
    <name type="synonym">Issatchenkia orientalis</name>
    <dbReference type="NCBI Taxonomy" id="4909"/>
    <lineage>
        <taxon>Eukaryota</taxon>
        <taxon>Fungi</taxon>
        <taxon>Dikarya</taxon>
        <taxon>Ascomycota</taxon>
        <taxon>Saccharomycotina</taxon>
        <taxon>Pichiomycetes</taxon>
        <taxon>Pichiales</taxon>
        <taxon>Pichiaceae</taxon>
        <taxon>Pichia</taxon>
    </lineage>
</organism>
<dbReference type="Proteomes" id="UP000195871">
    <property type="component" value="Unassembled WGS sequence"/>
</dbReference>
<dbReference type="AlphaFoldDB" id="A0A099NXK7"/>
<dbReference type="OrthoDB" id="3987408at2759"/>
<evidence type="ECO:0000313" key="2">
    <source>
        <dbReference type="EMBL" id="KGK36672.1"/>
    </source>
</evidence>
<reference evidence="1 8" key="6">
    <citation type="submission" date="2018-06" db="EMBL/GenBank/DDBJ databases">
        <title>Population genomics shows no distinction between pathogenic Candida krusei and environmental Pichia kudriavzevii: One species, four names.</title>
        <authorList>
            <person name="Douglass A.P."/>
            <person name="Offei B."/>
            <person name="Braun-Galleani S."/>
            <person name="Coughlan A.Y."/>
            <person name="Martos A."/>
            <person name="Ortiz-Merino R.A."/>
            <person name="Byrne K.P."/>
            <person name="Wolfe K.H."/>
        </authorList>
    </citation>
    <scope>NUCLEOTIDE SEQUENCE [LARGE SCALE GENOMIC DNA]</scope>
    <source>
        <strain evidence="1 8">CBS573</strain>
    </source>
</reference>
<protein>
    <submittedName>
        <fullName evidence="2">Uncharacterized protein</fullName>
    </submittedName>
</protein>
<evidence type="ECO:0000313" key="5">
    <source>
        <dbReference type="Proteomes" id="UP000029867"/>
    </source>
</evidence>
<dbReference type="Proteomes" id="UP000189274">
    <property type="component" value="Unassembled WGS sequence"/>
</dbReference>
<gene>
    <name evidence="3" type="ORF">BOH78_3627</name>
    <name evidence="1" type="ORF">C5L36_0A00350</name>
    <name evidence="4" type="ORF">CAS74_001224</name>
    <name evidence="2" type="ORF">JL09_g4160</name>
</gene>
<accession>A0A099NXK7</accession>
<dbReference type="EMBL" id="CP028773">
    <property type="protein sequence ID" value="AWU73423.1"/>
    <property type="molecule type" value="Genomic_DNA"/>
</dbReference>
<dbReference type="Gene3D" id="3.30.230.100">
    <property type="match status" value="1"/>
</dbReference>
<name>A0A099NXK7_PICKU</name>
<keyword evidence="8" id="KW-1185">Reference proteome</keyword>
<reference evidence="6" key="3">
    <citation type="journal article" date="2017" name="Genome Announc.">
        <title>Genome sequences of Cyberlindnera fabianii 65, Pichia kudriavzevii 129, and Saccharomyces cerevisiae 131 isolated from fermented masau fruits in Zimbabwe.</title>
        <authorList>
            <person name="van Rijswijck I.M.H."/>
            <person name="Derks M.F.L."/>
            <person name="Abee T."/>
            <person name="de Ridder D."/>
            <person name="Smid E.J."/>
        </authorList>
    </citation>
    <scope>NUCLEOTIDE SEQUENCE [LARGE SCALE GENOMIC DNA]</scope>
    <source>
        <strain evidence="6">129</strain>
    </source>
</reference>
<dbReference type="EMBL" id="NHMM01000002">
    <property type="protein sequence ID" value="OUT22923.1"/>
    <property type="molecule type" value="Genomic_DNA"/>
</dbReference>
<dbReference type="Proteomes" id="UP000249293">
    <property type="component" value="Chromosome 1"/>
</dbReference>
<reference evidence="4 7" key="5">
    <citation type="submission" date="2017-05" db="EMBL/GenBank/DDBJ databases">
        <title>The Genome Sequence of Candida krusei Ckrusei653.</title>
        <authorList>
            <person name="Cuomo C."/>
            <person name="Forche A."/>
            <person name="Young S."/>
            <person name="Abouelleil A."/>
            <person name="Cao P."/>
            <person name="Chapman S."/>
            <person name="Cusick C."/>
            <person name="Shea T."/>
            <person name="Nusbaum C."/>
            <person name="Birren B."/>
        </authorList>
    </citation>
    <scope>NUCLEOTIDE SEQUENCE [LARGE SCALE GENOMIC DNA]</scope>
    <source>
        <strain evidence="4 7">Ckrusei653</strain>
    </source>
</reference>
<evidence type="ECO:0000313" key="6">
    <source>
        <dbReference type="Proteomes" id="UP000189274"/>
    </source>
</evidence>
<evidence type="ECO:0000313" key="4">
    <source>
        <dbReference type="EMBL" id="OUT22923.1"/>
    </source>
</evidence>
<dbReference type="VEuPathDB" id="FungiDB:C5L36_0A00350"/>
<evidence type="ECO:0000313" key="3">
    <source>
        <dbReference type="EMBL" id="ONH72701.1"/>
    </source>
</evidence>
<dbReference type="Pfam" id="PF10448">
    <property type="entry name" value="POC3_POC4"/>
    <property type="match status" value="1"/>
</dbReference>
<evidence type="ECO:0000313" key="1">
    <source>
        <dbReference type="EMBL" id="AWU73423.1"/>
    </source>
</evidence>
<sequence length="131" mass="14539">MAEAVRKIHTVTTKVTPPFGDEFQIAATLPLEKPIFNASNRIPITIHLSKTGTNTELGCYVYTILDKRSGRTHQTLLNNSNETLVDMTKKIGALLSKKYHVPTYVSVSGNWSLEDLLATIKSVVAFINESY</sequence>
<dbReference type="Proteomes" id="UP000029867">
    <property type="component" value="Unassembled WGS sequence"/>
</dbReference>
<proteinExistence type="predicted"/>
<dbReference type="EMBL" id="MQVM01000019">
    <property type="protein sequence ID" value="ONH72701.1"/>
    <property type="molecule type" value="Genomic_DNA"/>
</dbReference>
<evidence type="ECO:0000313" key="8">
    <source>
        <dbReference type="Proteomes" id="UP000249293"/>
    </source>
</evidence>
<dbReference type="HOGENOM" id="CLU_156699_0_0_1"/>
<evidence type="ECO:0000313" key="7">
    <source>
        <dbReference type="Proteomes" id="UP000195871"/>
    </source>
</evidence>
<dbReference type="InterPro" id="IPR018854">
    <property type="entry name" value="Psome_chaperone_3/4"/>
</dbReference>
<reference evidence="3" key="4">
    <citation type="submission" date="2017-01" db="EMBL/GenBank/DDBJ databases">
        <authorList>
            <person name="Mah S.A."/>
            <person name="Swanson W.J."/>
            <person name="Moy G.W."/>
            <person name="Vacquier V.D."/>
        </authorList>
    </citation>
    <scope>NUCLEOTIDE SEQUENCE [LARGE SCALE GENOMIC DNA]</scope>
    <source>
        <strain evidence="3">129</strain>
    </source>
</reference>